<evidence type="ECO:0000259" key="19">
    <source>
        <dbReference type="PROSITE" id="PS51271"/>
    </source>
</evidence>
<evidence type="ECO:0000256" key="11">
    <source>
        <dbReference type="ARBA" id="ARBA00023054"/>
    </source>
</evidence>
<feature type="region of interest" description="Disordered" evidence="18">
    <location>
        <begin position="44"/>
        <end position="130"/>
    </location>
</feature>
<feature type="region of interest" description="Disordered" evidence="18">
    <location>
        <begin position="215"/>
        <end position="236"/>
    </location>
</feature>
<evidence type="ECO:0000256" key="12">
    <source>
        <dbReference type="ARBA" id="ARBA00023242"/>
    </source>
</evidence>
<keyword evidence="21" id="KW-1185">Reference proteome</keyword>
<evidence type="ECO:0000256" key="16">
    <source>
        <dbReference type="ARBA" id="ARBA00069316"/>
    </source>
</evidence>
<evidence type="ECO:0000256" key="6">
    <source>
        <dbReference type="ARBA" id="ARBA00022490"/>
    </source>
</evidence>
<dbReference type="PANTHER" id="PTHR22100">
    <property type="entry name" value="WINGS APART-LIKE PROTEIN HOMOLOG"/>
    <property type="match status" value="1"/>
</dbReference>
<evidence type="ECO:0000256" key="4">
    <source>
        <dbReference type="ARBA" id="ARBA00006854"/>
    </source>
</evidence>
<gene>
    <name evidence="20" type="primary">Wapl</name>
    <name evidence="20" type="ORF">ALCTOR_R13546</name>
</gene>
<feature type="region of interest" description="Disordered" evidence="18">
    <location>
        <begin position="1062"/>
        <end position="1111"/>
    </location>
</feature>
<feature type="region of interest" description="Disordered" evidence="18">
    <location>
        <begin position="1"/>
        <end position="28"/>
    </location>
</feature>
<feature type="compositionally biased region" description="Polar residues" evidence="18">
    <location>
        <begin position="224"/>
        <end position="233"/>
    </location>
</feature>
<evidence type="ECO:0000256" key="2">
    <source>
        <dbReference type="ARBA" id="ARBA00004286"/>
    </source>
</evidence>
<keyword evidence="8" id="KW-0132">Cell division</keyword>
<name>A0A7K6YTQ7_ALCTO</name>
<comment type="caution">
    <text evidence="20">The sequence shown here is derived from an EMBL/GenBank/DDBJ whole genome shotgun (WGS) entry which is preliminary data.</text>
</comment>
<dbReference type="InterPro" id="IPR011989">
    <property type="entry name" value="ARM-like"/>
</dbReference>
<evidence type="ECO:0000256" key="7">
    <source>
        <dbReference type="ARBA" id="ARBA00022553"/>
    </source>
</evidence>
<organism evidence="20 21">
    <name type="scientific">Alca torda</name>
    <name type="common">Razorbill</name>
    <dbReference type="NCBI Taxonomy" id="28689"/>
    <lineage>
        <taxon>Eukaryota</taxon>
        <taxon>Metazoa</taxon>
        <taxon>Chordata</taxon>
        <taxon>Craniata</taxon>
        <taxon>Vertebrata</taxon>
        <taxon>Euteleostomi</taxon>
        <taxon>Archelosauria</taxon>
        <taxon>Archosauria</taxon>
        <taxon>Dinosauria</taxon>
        <taxon>Saurischia</taxon>
        <taxon>Theropoda</taxon>
        <taxon>Coelurosauria</taxon>
        <taxon>Aves</taxon>
        <taxon>Neognathae</taxon>
        <taxon>Neoaves</taxon>
        <taxon>Charadriiformes</taxon>
        <taxon>Alcidae</taxon>
        <taxon>Alca</taxon>
    </lineage>
</organism>
<keyword evidence="6" id="KW-0963">Cytoplasm</keyword>
<proteinExistence type="inferred from homology"/>
<evidence type="ECO:0000256" key="3">
    <source>
        <dbReference type="ARBA" id="ARBA00004496"/>
    </source>
</evidence>
<evidence type="ECO:0000313" key="21">
    <source>
        <dbReference type="Proteomes" id="UP000536033"/>
    </source>
</evidence>
<feature type="compositionally biased region" description="Basic and acidic residues" evidence="18">
    <location>
        <begin position="1094"/>
        <end position="1105"/>
    </location>
</feature>
<accession>A0A7K6YTQ7</accession>
<evidence type="ECO:0000256" key="14">
    <source>
        <dbReference type="ARBA" id="ARBA00054706"/>
    </source>
</evidence>
<evidence type="ECO:0000256" key="13">
    <source>
        <dbReference type="ARBA" id="ARBA00023306"/>
    </source>
</evidence>
<comment type="similarity">
    <text evidence="4">Belongs to the WAPL family.</text>
</comment>
<keyword evidence="11" id="KW-0175">Coiled coil</keyword>
<keyword evidence="13" id="KW-0131">Cell cycle</keyword>
<evidence type="ECO:0000256" key="10">
    <source>
        <dbReference type="ARBA" id="ARBA00022990"/>
    </source>
</evidence>
<dbReference type="GO" id="GO:0051301">
    <property type="term" value="P:cell division"/>
    <property type="evidence" value="ECO:0007669"/>
    <property type="project" value="UniProtKB-KW"/>
</dbReference>
<dbReference type="EMBL" id="VZSD01010091">
    <property type="protein sequence ID" value="NWX75000.1"/>
    <property type="molecule type" value="Genomic_DNA"/>
</dbReference>
<evidence type="ECO:0000313" key="20">
    <source>
        <dbReference type="EMBL" id="NWX75000.1"/>
    </source>
</evidence>
<dbReference type="GO" id="GO:0005634">
    <property type="term" value="C:nucleus"/>
    <property type="evidence" value="ECO:0007669"/>
    <property type="project" value="UniProtKB-SubCell"/>
</dbReference>
<keyword evidence="5" id="KW-0158">Chromosome</keyword>
<feature type="compositionally biased region" description="Basic and acidic residues" evidence="18">
    <location>
        <begin position="54"/>
        <end position="66"/>
    </location>
</feature>
<dbReference type="GO" id="GO:0005694">
    <property type="term" value="C:chromosome"/>
    <property type="evidence" value="ECO:0007669"/>
    <property type="project" value="UniProtKB-SubCell"/>
</dbReference>
<feature type="domain" description="WAPL" evidence="19">
    <location>
        <begin position="636"/>
        <end position="1178"/>
    </location>
</feature>
<sequence length="1199" mass="133520">MTSRFGKTYSRKGGNGSSKFDEVFSNKRTTLSTKWGETTFMAKLGQKRPSVKPDISEVPKKPKVEDEVTEDPFGFDSDEESLPVSSKNVSQAKSSSQLEPGEAAQPEDFTPLLEANSRINQPDSGENVASSKCISLDNTVPLLKEKSTSKNVEDGECKGSSAKLVTADKIQNLNEDNEKNSHFIYENAEDSNKTNAETTDTSGYNIEAKVLPDSWDSHIGKTAGSPSETSQTKGPLRTHLYEWEDETEDTRTGEYILDFDNEHLSEVKSKDEECDKEDAENPKEAISEELVQTIPRPSNCRTYCRSNKAKSQGATNFDKLIDGTSQSLSKANNESNNDGLNPARKVSLSSGTSFRGTVGRTRDYTVLHPSCLSVCNVTIQDTMERIDEFTTAAPTDLGEAGRLRKKADIIATAKTTTRFRPSNTKSKKDVKLEFFGFDDQDEGGGDEGASRSCGSSNYKIKYFGFDDLSESEDEDEEWQVAERKANKKRSRTAPSSSLQSTSDSNENCSQDSQLSTNADLLEFSEDAAGVPEGNKKSTNKQGDKSKENTRKIFSGPKRSPTKAVYNARHWNQPESEALPAPPALKTPSVPVRLSSKEAIHKDDGVFKAPAPPPKVIKTVTIPTQPYQEIVTALKCRKEDKELYTVVQHVKHFNDVVEFGENQEFTDDIEYLLSGLKSNQPLNTRCLSVISLATKCAMPSFRMHLRAHGMVAMVFKTLDDSQHHQNLSLCTAALMYILSRDRLNMDLDRASLDLMIRLLELEQDASSAKLLNEKDMNKIKEKIRRLCETVHNKHLDLENITVGHLAMETLLSLTSKRAGDWFKEELRLLGGLDHIVDKVKECVDHLSSDEDEEKLVASLWGAERCLRVLESVTVHNPENQSYLIAYKDSQLIVSSAKALQHCEELIQRYNRAEDSICLPDNKSLPHQNVTNHVGKAVEDCMRAIIGVLLNLTNDNEWGSTKTGEQDGLIGTAMNCVLQVPKFLPQEQRFDIRVLGLGLLINLVEYSARNRHCLVNMETSCSFDSFCTGEGDDSLKITGQIDAVQALVQLFLERERAAQLAESQTDELIKEAPTAQHDKSGEWQETSGEIQWVSTEKSDSTEEKDKKEEDDEELDLNKALQHAGKHMEDCIVASYTALLLGCLCQESPINVTTVREYLPEGDFSIMTEMLKKFLSFMNLTCAVGTTGQKSISRVIEYLEHC</sequence>
<comment type="subcellular location">
    <subcellularLocation>
        <location evidence="2">Chromosome</location>
    </subcellularLocation>
    <subcellularLocation>
        <location evidence="3">Cytoplasm</location>
    </subcellularLocation>
    <subcellularLocation>
        <location evidence="1">Nucleus</location>
    </subcellularLocation>
</comment>
<reference evidence="20 21" key="1">
    <citation type="submission" date="2019-09" db="EMBL/GenBank/DDBJ databases">
        <title>Bird 10,000 Genomes (B10K) Project - Family phase.</title>
        <authorList>
            <person name="Zhang G."/>
        </authorList>
    </citation>
    <scope>NUCLEOTIDE SEQUENCE [LARGE SCALE GENOMIC DNA]</scope>
    <source>
        <strain evidence="20">OUT-0003</strain>
        <tissue evidence="20">Muscle</tissue>
    </source>
</reference>
<dbReference type="Proteomes" id="UP000536033">
    <property type="component" value="Unassembled WGS sequence"/>
</dbReference>
<evidence type="ECO:0000256" key="15">
    <source>
        <dbReference type="ARBA" id="ARBA00064348"/>
    </source>
</evidence>
<keyword evidence="10" id="KW-0007">Acetylation</keyword>
<protein>
    <recommendedName>
        <fullName evidence="16">Wings apart-like protein homolog</fullName>
    </recommendedName>
    <alternativeName>
        <fullName evidence="17">WAPL cohesin release factor</fullName>
    </alternativeName>
</protein>
<feature type="compositionally biased region" description="Polar residues" evidence="18">
    <location>
        <begin position="117"/>
        <end position="130"/>
    </location>
</feature>
<feature type="compositionally biased region" description="Polar residues" evidence="18">
    <location>
        <begin position="326"/>
        <end position="339"/>
    </location>
</feature>
<feature type="region of interest" description="Disordered" evidence="18">
    <location>
        <begin position="326"/>
        <end position="354"/>
    </location>
</feature>
<keyword evidence="7" id="KW-0597">Phosphoprotein</keyword>
<keyword evidence="12" id="KW-0539">Nucleus</keyword>
<feature type="compositionally biased region" description="Basic and acidic residues" evidence="18">
    <location>
        <begin position="541"/>
        <end position="550"/>
    </location>
</feature>
<dbReference type="InterPro" id="IPR012502">
    <property type="entry name" value="WAPL_dom"/>
</dbReference>
<feature type="non-terminal residue" evidence="20">
    <location>
        <position position="1"/>
    </location>
</feature>
<feature type="compositionally biased region" description="Polar residues" evidence="18">
    <location>
        <begin position="492"/>
        <end position="518"/>
    </location>
</feature>
<feature type="region of interest" description="Disordered" evidence="18">
    <location>
        <begin position="471"/>
        <end position="563"/>
    </location>
</feature>
<evidence type="ECO:0000256" key="9">
    <source>
        <dbReference type="ARBA" id="ARBA00022776"/>
    </source>
</evidence>
<feature type="compositionally biased region" description="Low complexity" evidence="18">
    <location>
        <begin position="84"/>
        <end position="97"/>
    </location>
</feature>
<evidence type="ECO:0000256" key="8">
    <source>
        <dbReference type="ARBA" id="ARBA00022618"/>
    </source>
</evidence>
<feature type="compositionally biased region" description="Polar residues" evidence="18">
    <location>
        <begin position="1081"/>
        <end position="1091"/>
    </location>
</feature>
<dbReference type="Pfam" id="PF07814">
    <property type="entry name" value="WAPL"/>
    <property type="match status" value="1"/>
</dbReference>
<comment type="subunit">
    <text evidence="15">Interacts with the cohesin complex throughout the cell cycle; interacts with both chromatin-bound and soluble pools of the complex. Interacts with RAD21; the interaction is direct. Interacts with PDS5A; the interaction is direct, cohesin-dependent and competitive with CDCA5/SORORIN. Interacts (via FGF motifs) with PDS5B; the interaction is direct. Interacts with a SMC1 protein (SMC1A or SMC1B) and SMC3.</text>
</comment>
<dbReference type="GO" id="GO:0005737">
    <property type="term" value="C:cytoplasm"/>
    <property type="evidence" value="ECO:0007669"/>
    <property type="project" value="UniProtKB-SubCell"/>
</dbReference>
<dbReference type="AlphaFoldDB" id="A0A7K6YTQ7"/>
<dbReference type="PANTHER" id="PTHR22100:SF13">
    <property type="entry name" value="WINGS APART-LIKE PROTEIN HOMOLOG"/>
    <property type="match status" value="1"/>
</dbReference>
<dbReference type="PROSITE" id="PS51271">
    <property type="entry name" value="WAPL"/>
    <property type="match status" value="1"/>
</dbReference>
<evidence type="ECO:0000256" key="1">
    <source>
        <dbReference type="ARBA" id="ARBA00004123"/>
    </source>
</evidence>
<keyword evidence="9" id="KW-0498">Mitosis</keyword>
<feature type="non-terminal residue" evidence="20">
    <location>
        <position position="1199"/>
    </location>
</feature>
<comment type="function">
    <text evidence="14">Regulator of sister chromatid cohesion in mitosis which negatively regulates cohesin association with chromatin. Involved in both sister chromatid cohesion during interphase and sister-chromatid resolution during early stages of mitosis. Couples DNA replication to sister chromatid cohesion. Cohesion ensures that chromosome partitioning is accurate in both meiotic and mitotic cells and plays an important role in DNA repair.</text>
</comment>
<evidence type="ECO:0000256" key="17">
    <source>
        <dbReference type="ARBA" id="ARBA00080613"/>
    </source>
</evidence>
<evidence type="ECO:0000256" key="5">
    <source>
        <dbReference type="ARBA" id="ARBA00022454"/>
    </source>
</evidence>
<dbReference type="Gene3D" id="1.25.10.10">
    <property type="entry name" value="Leucine-rich Repeat Variant"/>
    <property type="match status" value="1"/>
</dbReference>
<dbReference type="FunFam" id="1.25.10.10:FF:000085">
    <property type="entry name" value="Wings apart-like protein homolog"/>
    <property type="match status" value="1"/>
</dbReference>
<dbReference type="InterPro" id="IPR039874">
    <property type="entry name" value="WAPL"/>
</dbReference>
<dbReference type="InterPro" id="IPR022771">
    <property type="entry name" value="WAPL_C"/>
</dbReference>
<evidence type="ECO:0000256" key="18">
    <source>
        <dbReference type="SAM" id="MobiDB-lite"/>
    </source>
</evidence>